<reference evidence="11" key="1">
    <citation type="submission" date="2018-05" db="EMBL/GenBank/DDBJ databases">
        <authorList>
            <person name="Lanie J.A."/>
            <person name="Ng W.-L."/>
            <person name="Kazmierczak K.M."/>
            <person name="Andrzejewski T.M."/>
            <person name="Davidsen T.M."/>
            <person name="Wayne K.J."/>
            <person name="Tettelin H."/>
            <person name="Glass J.I."/>
            <person name="Rusch D."/>
            <person name="Podicherti R."/>
            <person name="Tsui H.-C.T."/>
            <person name="Winkler M.E."/>
        </authorList>
    </citation>
    <scope>NUCLEOTIDE SEQUENCE</scope>
</reference>
<evidence type="ECO:0000256" key="7">
    <source>
        <dbReference type="ARBA" id="ARBA00022741"/>
    </source>
</evidence>
<dbReference type="SUPFAM" id="SSF52540">
    <property type="entry name" value="P-loop containing nucleoside triphosphate hydrolases"/>
    <property type="match status" value="1"/>
</dbReference>
<dbReference type="GO" id="GO:0002949">
    <property type="term" value="P:tRNA threonylcarbamoyladenosine modification"/>
    <property type="evidence" value="ECO:0007669"/>
    <property type="project" value="InterPro"/>
</dbReference>
<dbReference type="AlphaFoldDB" id="A0A381RP56"/>
<dbReference type="NCBIfam" id="TIGR00150">
    <property type="entry name" value="T6A_YjeE"/>
    <property type="match status" value="1"/>
</dbReference>
<evidence type="ECO:0000256" key="10">
    <source>
        <dbReference type="ARBA" id="ARBA00032441"/>
    </source>
</evidence>
<dbReference type="GO" id="GO:0005737">
    <property type="term" value="C:cytoplasm"/>
    <property type="evidence" value="ECO:0007669"/>
    <property type="project" value="UniProtKB-SubCell"/>
</dbReference>
<evidence type="ECO:0000313" key="11">
    <source>
        <dbReference type="EMBL" id="SUZ92829.1"/>
    </source>
</evidence>
<dbReference type="EMBL" id="UINC01002093">
    <property type="protein sequence ID" value="SUZ92829.1"/>
    <property type="molecule type" value="Genomic_DNA"/>
</dbReference>
<evidence type="ECO:0000256" key="2">
    <source>
        <dbReference type="ARBA" id="ARBA00007599"/>
    </source>
</evidence>
<evidence type="ECO:0000256" key="3">
    <source>
        <dbReference type="ARBA" id="ARBA00019010"/>
    </source>
</evidence>
<dbReference type="InterPro" id="IPR027417">
    <property type="entry name" value="P-loop_NTPase"/>
</dbReference>
<keyword evidence="6" id="KW-0479">Metal-binding</keyword>
<dbReference type="GO" id="GO:0046872">
    <property type="term" value="F:metal ion binding"/>
    <property type="evidence" value="ECO:0007669"/>
    <property type="project" value="UniProtKB-KW"/>
</dbReference>
<keyword evidence="5" id="KW-0819">tRNA processing</keyword>
<dbReference type="PANTHER" id="PTHR33540">
    <property type="entry name" value="TRNA THREONYLCARBAMOYLADENOSINE BIOSYNTHESIS PROTEIN TSAE"/>
    <property type="match status" value="1"/>
</dbReference>
<sequence length="153" mass="17342">MSKLILELNSLEITDVVARKTAAHLFPGAVLLFWGNMGAGKTTFAKSLCAGLGIPHETVISPTYTMVNIYSGKWTILHVDLFRLTAPEQLDDFDREDLFADDGITLVEWPEFITDHLTDEPVLNLYFKTVSEYQRQLIIKSEFDNFDTLLKTL</sequence>
<evidence type="ECO:0000256" key="1">
    <source>
        <dbReference type="ARBA" id="ARBA00004496"/>
    </source>
</evidence>
<keyword evidence="7" id="KW-0547">Nucleotide-binding</keyword>
<evidence type="ECO:0000256" key="5">
    <source>
        <dbReference type="ARBA" id="ARBA00022694"/>
    </source>
</evidence>
<dbReference type="PANTHER" id="PTHR33540:SF2">
    <property type="entry name" value="TRNA THREONYLCARBAMOYLADENOSINE BIOSYNTHESIS PROTEIN TSAE"/>
    <property type="match status" value="1"/>
</dbReference>
<evidence type="ECO:0000256" key="8">
    <source>
        <dbReference type="ARBA" id="ARBA00022840"/>
    </source>
</evidence>
<comment type="subcellular location">
    <subcellularLocation>
        <location evidence="1">Cytoplasm</location>
    </subcellularLocation>
</comment>
<organism evidence="11">
    <name type="scientific">marine metagenome</name>
    <dbReference type="NCBI Taxonomy" id="408172"/>
    <lineage>
        <taxon>unclassified sequences</taxon>
        <taxon>metagenomes</taxon>
        <taxon>ecological metagenomes</taxon>
    </lineage>
</organism>
<comment type="similarity">
    <text evidence="2">Belongs to the TsaE family.</text>
</comment>
<keyword evidence="9" id="KW-0460">Magnesium</keyword>
<keyword evidence="4" id="KW-0963">Cytoplasm</keyword>
<dbReference type="Pfam" id="PF02367">
    <property type="entry name" value="TsaE"/>
    <property type="match status" value="1"/>
</dbReference>
<gene>
    <name evidence="11" type="ORF">METZ01_LOCUS45683</name>
</gene>
<dbReference type="Gene3D" id="3.40.50.300">
    <property type="entry name" value="P-loop containing nucleotide triphosphate hydrolases"/>
    <property type="match status" value="1"/>
</dbReference>
<evidence type="ECO:0000256" key="4">
    <source>
        <dbReference type="ARBA" id="ARBA00022490"/>
    </source>
</evidence>
<evidence type="ECO:0000256" key="9">
    <source>
        <dbReference type="ARBA" id="ARBA00022842"/>
    </source>
</evidence>
<protein>
    <recommendedName>
        <fullName evidence="3">tRNA threonylcarbamoyladenosine biosynthesis protein TsaE</fullName>
    </recommendedName>
    <alternativeName>
        <fullName evidence="10">t(6)A37 threonylcarbamoyladenosine biosynthesis protein TsaE</fullName>
    </alternativeName>
</protein>
<keyword evidence="8" id="KW-0067">ATP-binding</keyword>
<proteinExistence type="inferred from homology"/>
<dbReference type="InterPro" id="IPR003442">
    <property type="entry name" value="T6A_TsaE"/>
</dbReference>
<evidence type="ECO:0000256" key="6">
    <source>
        <dbReference type="ARBA" id="ARBA00022723"/>
    </source>
</evidence>
<dbReference type="GO" id="GO:0005524">
    <property type="term" value="F:ATP binding"/>
    <property type="evidence" value="ECO:0007669"/>
    <property type="project" value="UniProtKB-KW"/>
</dbReference>
<name>A0A381RP56_9ZZZZ</name>
<accession>A0A381RP56</accession>